<dbReference type="EMBL" id="AAXU02000001">
    <property type="protein sequence ID" value="EAZ79673.1"/>
    <property type="molecule type" value="Genomic_DNA"/>
</dbReference>
<dbReference type="OrthoDB" id="8845488at2"/>
<dbReference type="PANTHER" id="PTHR42923:SF46">
    <property type="entry name" value="AMINE OXIDASE"/>
    <property type="match status" value="1"/>
</dbReference>
<dbReference type="eggNOG" id="COG1232">
    <property type="taxonomic scope" value="Bacteria"/>
</dbReference>
<dbReference type="HOGENOM" id="CLU_459139_0_0_10"/>
<dbReference type="RefSeq" id="WP_008199853.1">
    <property type="nucleotide sequence ID" value="NZ_CM001023.1"/>
</dbReference>
<dbReference type="STRING" id="388413.ALPR1_08613"/>
<dbReference type="GO" id="GO:0016491">
    <property type="term" value="F:oxidoreductase activity"/>
    <property type="evidence" value="ECO:0007669"/>
    <property type="project" value="TreeGrafter"/>
</dbReference>
<dbReference type="PANTHER" id="PTHR42923">
    <property type="entry name" value="PROTOPORPHYRINOGEN OXIDASE"/>
    <property type="match status" value="1"/>
</dbReference>
<dbReference type="Gene3D" id="3.50.50.60">
    <property type="entry name" value="FAD/NAD(P)-binding domain"/>
    <property type="match status" value="1"/>
</dbReference>
<dbReference type="Proteomes" id="UP000003919">
    <property type="component" value="Unassembled WGS sequence"/>
</dbReference>
<dbReference type="SUPFAM" id="SSF51905">
    <property type="entry name" value="FAD/NAD(P)-binding domain"/>
    <property type="match status" value="1"/>
</dbReference>
<gene>
    <name evidence="1" type="ORF">ALPR1_08613</name>
</gene>
<dbReference type="AlphaFoldDB" id="A3I1K7"/>
<organism evidence="1 2">
    <name type="scientific">Algoriphagus machipongonensis</name>
    <dbReference type="NCBI Taxonomy" id="388413"/>
    <lineage>
        <taxon>Bacteria</taxon>
        <taxon>Pseudomonadati</taxon>
        <taxon>Bacteroidota</taxon>
        <taxon>Cytophagia</taxon>
        <taxon>Cytophagales</taxon>
        <taxon>Cyclobacteriaceae</taxon>
        <taxon>Algoriphagus</taxon>
    </lineage>
</organism>
<sequence length="621" mass="70836">MKKIIIAGGGVAGMSAAHELIERGFEVHVYERQPEYVGGKARSTNIPHTAKGDRLGLPGEHGFRFFPGFYKHVTDTMKRIPFKGNKKGVYDNLISTNRVMMGREGKNGIIGLVNFPKSLHDLKLIAEEMNVGDTGLSQKDIYMFMDKIWQLMTSCYERRLQEYERLAWWEFTGADDQSEAYREFFVGGITRTLVAAKPRLVSTRTGGDILLQLIFQMANPFTHTDRVLNAPTNEAWLNPWRDYLIGEGVHYHHGEVLKEVHCEPGNEDKESVITGISVQNESGEVKSIKGDYYIMAIPVEAMAPLLNENILKADNQLLGIQELANDVQWMTGMQFYLKEDVKITRGHMMVIDSPWAVTAISQPQFWKNVDLSKYGNGDVKGIISVDISDWNQIGYNGKAAKECTKQEIMQEVWCQLNLGLRENGKALLTSDMVVFCNLDRDINYSPATEKDEKLDISQLKDCSLDVIKNWKGKYMATLIPGNSKDQFKTVDKEPLLVNNTRTWDLRPDAYCNIDNLFFASDYVRTHTDLATMEGANEAARRAVNVILERSGSSASKCEIWNLHEPWLLAPLRWYDKRRFKKGMPWNENFPWFIKLVHWLFNLIGKITKLFVKKPKAKPSNT</sequence>
<dbReference type="InterPro" id="IPR036188">
    <property type="entry name" value="FAD/NAD-bd_sf"/>
</dbReference>
<dbReference type="eggNOG" id="COG3349">
    <property type="taxonomic scope" value="Bacteria"/>
</dbReference>
<evidence type="ECO:0000313" key="1">
    <source>
        <dbReference type="EMBL" id="EAZ79673.1"/>
    </source>
</evidence>
<protein>
    <submittedName>
        <fullName evidence="1">Phytoene dehydrogenase</fullName>
    </submittedName>
</protein>
<dbReference type="Pfam" id="PF13450">
    <property type="entry name" value="NAD_binding_8"/>
    <property type="match status" value="1"/>
</dbReference>
<reference evidence="1 2" key="1">
    <citation type="journal article" date="2011" name="J. Bacteriol.">
        <title>Complete genome sequence of Algoriphagus sp. PR1, bacterial prey of a colony-forming choanoflagellate.</title>
        <authorList>
            <person name="Alegado R.A."/>
            <person name="Ferriera S."/>
            <person name="Nusbaum C."/>
            <person name="Young S.K."/>
            <person name="Zeng Q."/>
            <person name="Imamovic A."/>
            <person name="Fairclough S.R."/>
            <person name="King N."/>
        </authorList>
    </citation>
    <scope>NUCLEOTIDE SEQUENCE [LARGE SCALE GENOMIC DNA]</scope>
    <source>
        <strain evidence="1 2">PR1</strain>
    </source>
</reference>
<proteinExistence type="predicted"/>
<dbReference type="InterPro" id="IPR050464">
    <property type="entry name" value="Zeta_carotene_desat/Oxidored"/>
</dbReference>
<accession>A3I1K7</accession>
<name>A3I1K7_9BACT</name>
<keyword evidence="2" id="KW-1185">Reference proteome</keyword>
<comment type="caution">
    <text evidence="1">The sequence shown here is derived from an EMBL/GenBank/DDBJ whole genome shotgun (WGS) entry which is preliminary data.</text>
</comment>
<evidence type="ECO:0000313" key="2">
    <source>
        <dbReference type="Proteomes" id="UP000003919"/>
    </source>
</evidence>